<organism evidence="1">
    <name type="scientific">marine sediment metagenome</name>
    <dbReference type="NCBI Taxonomy" id="412755"/>
    <lineage>
        <taxon>unclassified sequences</taxon>
        <taxon>metagenomes</taxon>
        <taxon>ecological metagenomes</taxon>
    </lineage>
</organism>
<gene>
    <name evidence="1" type="ORF">S06H3_48412</name>
</gene>
<dbReference type="EMBL" id="BARV01030481">
    <property type="protein sequence ID" value="GAI41869.1"/>
    <property type="molecule type" value="Genomic_DNA"/>
</dbReference>
<protein>
    <submittedName>
        <fullName evidence="1">Uncharacterized protein</fullName>
    </submittedName>
</protein>
<sequence>MKKWNGLLEEKGKTEILENYFKNLIQEGVEVFTGPETFRSEVSD</sequence>
<reference evidence="1" key="1">
    <citation type="journal article" date="2014" name="Front. Microbiol.">
        <title>High frequency of phylogenetically diverse reductive dehalogenase-homologous genes in deep subseafloor sedimentary metagenomes.</title>
        <authorList>
            <person name="Kawai M."/>
            <person name="Futagami T."/>
            <person name="Toyoda A."/>
            <person name="Takaki Y."/>
            <person name="Nishi S."/>
            <person name="Hori S."/>
            <person name="Arai W."/>
            <person name="Tsubouchi T."/>
            <person name="Morono Y."/>
            <person name="Uchiyama I."/>
            <person name="Ito T."/>
            <person name="Fujiyama A."/>
            <person name="Inagaki F."/>
            <person name="Takami H."/>
        </authorList>
    </citation>
    <scope>NUCLEOTIDE SEQUENCE</scope>
    <source>
        <strain evidence="1">Expedition CK06-06</strain>
    </source>
</reference>
<comment type="caution">
    <text evidence="1">The sequence shown here is derived from an EMBL/GenBank/DDBJ whole genome shotgun (WGS) entry which is preliminary data.</text>
</comment>
<evidence type="ECO:0000313" key="1">
    <source>
        <dbReference type="EMBL" id="GAI41869.1"/>
    </source>
</evidence>
<name>X1QF08_9ZZZZ</name>
<proteinExistence type="predicted"/>
<dbReference type="AlphaFoldDB" id="X1QF08"/>
<feature type="non-terminal residue" evidence="1">
    <location>
        <position position="44"/>
    </location>
</feature>
<accession>X1QF08</accession>